<name>D2ZMX8_METSM</name>
<sequence length="100" mass="11464">MANLASQNTVHPVDDRAFSIRELLLMNISNNFKWSEISEEELNNLPLEEKQQFLKENEANIRECIGEAVPTIIMQKIAKNIKEVLITGKKSQKKGQTRLI</sequence>
<dbReference type="PATRIC" id="fig|521002.11.peg.172"/>
<gene>
    <name evidence="1" type="ORF">METSMIF1_02178</name>
</gene>
<dbReference type="HOGENOM" id="CLU_2299392_0_0_2"/>
<proteinExistence type="predicted"/>
<reference evidence="1 2" key="1">
    <citation type="submission" date="2010-01" db="EMBL/GenBank/DDBJ databases">
        <authorList>
            <person name="Weinstock G."/>
            <person name="Sodergren E."/>
            <person name="Clifton S."/>
            <person name="Fulton L."/>
            <person name="Fulton B."/>
            <person name="Courtney L."/>
            <person name="Fronick C."/>
            <person name="Harrison M."/>
            <person name="Strong C."/>
            <person name="Farmer C."/>
            <person name="Delahaunty K."/>
            <person name="Markovic C."/>
            <person name="Hall O."/>
            <person name="Minx P."/>
            <person name="Tomlinson C."/>
            <person name="Mitreva M."/>
            <person name="Nelson J."/>
            <person name="Hou S."/>
            <person name="Wollam A."/>
            <person name="Pepin K.H."/>
            <person name="Johnson M."/>
            <person name="Bhonagiri V."/>
            <person name="Nash W.E."/>
            <person name="Warren W."/>
            <person name="Chinwalla A."/>
            <person name="Mardis E.R."/>
            <person name="Wilson R.K."/>
        </authorList>
    </citation>
    <scope>NUCLEOTIDE SEQUENCE [LARGE SCALE GENOMIC DNA]</scope>
    <source>
        <strain evidence="1 2">DSM 2374</strain>
    </source>
</reference>
<comment type="caution">
    <text evidence="1">The sequence shown here is derived from an EMBL/GenBank/DDBJ whole genome shotgun (WGS) entry which is preliminary data.</text>
</comment>
<dbReference type="AlphaFoldDB" id="D2ZMX8"/>
<dbReference type="RefSeq" id="WP_004032278.1">
    <property type="nucleotide sequence ID" value="NZ_GG704759.1"/>
</dbReference>
<dbReference type="Proteomes" id="UP000004028">
    <property type="component" value="Unassembled WGS sequence"/>
</dbReference>
<dbReference type="EMBL" id="ABYV02000003">
    <property type="protein sequence ID" value="EFC94017.1"/>
    <property type="molecule type" value="Genomic_DNA"/>
</dbReference>
<evidence type="ECO:0000313" key="2">
    <source>
        <dbReference type="Proteomes" id="UP000004028"/>
    </source>
</evidence>
<evidence type="ECO:0000313" key="1">
    <source>
        <dbReference type="EMBL" id="EFC94017.1"/>
    </source>
</evidence>
<organism evidence="1 2">
    <name type="scientific">Methanobrevibacter smithii DSM 2374</name>
    <dbReference type="NCBI Taxonomy" id="521002"/>
    <lineage>
        <taxon>Archaea</taxon>
        <taxon>Methanobacteriati</taxon>
        <taxon>Methanobacteriota</taxon>
        <taxon>Methanomada group</taxon>
        <taxon>Methanobacteria</taxon>
        <taxon>Methanobacteriales</taxon>
        <taxon>Methanobacteriaceae</taxon>
        <taxon>Methanobrevibacter</taxon>
    </lineage>
</organism>
<evidence type="ECO:0008006" key="3">
    <source>
        <dbReference type="Google" id="ProtNLM"/>
    </source>
</evidence>
<accession>D2ZMX8</accession>
<protein>
    <recommendedName>
        <fullName evidence="3">DNA (cytosine-5-)-methyltransferase</fullName>
    </recommendedName>
</protein>